<evidence type="ECO:0000259" key="2">
    <source>
        <dbReference type="PROSITE" id="PS50943"/>
    </source>
</evidence>
<name>A0ABX0JV80_9PROT</name>
<dbReference type="SMART" id="SM00530">
    <property type="entry name" value="HTH_XRE"/>
    <property type="match status" value="1"/>
</dbReference>
<organism evidence="3 4">
    <name type="scientific">Acetobacter musti</name>
    <dbReference type="NCBI Taxonomy" id="864732"/>
    <lineage>
        <taxon>Bacteria</taxon>
        <taxon>Pseudomonadati</taxon>
        <taxon>Pseudomonadota</taxon>
        <taxon>Alphaproteobacteria</taxon>
        <taxon>Acetobacterales</taxon>
        <taxon>Acetobacteraceae</taxon>
        <taxon>Acetobacter</taxon>
    </lineage>
</organism>
<evidence type="ECO:0000256" key="1">
    <source>
        <dbReference type="ARBA" id="ARBA00023125"/>
    </source>
</evidence>
<keyword evidence="1" id="KW-0238">DNA-binding</keyword>
<dbReference type="CDD" id="cd00093">
    <property type="entry name" value="HTH_XRE"/>
    <property type="match status" value="1"/>
</dbReference>
<gene>
    <name evidence="3" type="ORF">GOB93_14160</name>
</gene>
<dbReference type="PANTHER" id="PTHR46558:SF11">
    <property type="entry name" value="HTH-TYPE TRANSCRIPTIONAL REGULATOR XRE"/>
    <property type="match status" value="1"/>
</dbReference>
<evidence type="ECO:0000313" key="3">
    <source>
        <dbReference type="EMBL" id="NHN85777.1"/>
    </source>
</evidence>
<keyword evidence="4" id="KW-1185">Reference proteome</keyword>
<dbReference type="PANTHER" id="PTHR46558">
    <property type="entry name" value="TRACRIPTIONAL REGULATORY PROTEIN-RELATED-RELATED"/>
    <property type="match status" value="1"/>
</dbReference>
<dbReference type="Proteomes" id="UP000635278">
    <property type="component" value="Unassembled WGS sequence"/>
</dbReference>
<dbReference type="InterPro" id="IPR010982">
    <property type="entry name" value="Lambda_DNA-bd_dom_sf"/>
</dbReference>
<reference evidence="3 4" key="1">
    <citation type="journal article" date="2020" name="Int. J. Syst. Evol. Microbiol.">
        <title>Novel acetic acid bacteria from cider fermentations: Acetobacter conturbans sp. nov. and Acetobacter fallax sp. nov.</title>
        <authorList>
            <person name="Sombolestani A.S."/>
            <person name="Cleenwerck I."/>
            <person name="Cnockaert M."/>
            <person name="Borremans W."/>
            <person name="Wieme A.D."/>
            <person name="De Vuyst L."/>
            <person name="Vandamme P."/>
        </authorList>
    </citation>
    <scope>NUCLEOTIDE SEQUENCE [LARGE SCALE GENOMIC DNA]</scope>
    <source>
        <strain evidence="3 4">LMG 30640</strain>
    </source>
</reference>
<accession>A0ABX0JV80</accession>
<dbReference type="InterPro" id="IPR001387">
    <property type="entry name" value="Cro/C1-type_HTH"/>
</dbReference>
<feature type="domain" description="HTH cro/C1-type" evidence="2">
    <location>
        <begin position="8"/>
        <end position="62"/>
    </location>
</feature>
<protein>
    <submittedName>
        <fullName evidence="3">Helix-turn-helix domain-containing protein</fullName>
    </submittedName>
</protein>
<dbReference type="Gene3D" id="1.10.260.40">
    <property type="entry name" value="lambda repressor-like DNA-binding domains"/>
    <property type="match status" value="1"/>
</dbReference>
<proteinExistence type="predicted"/>
<comment type="caution">
    <text evidence="3">The sequence shown here is derived from an EMBL/GenBank/DDBJ whole genome shotgun (WGS) entry which is preliminary data.</text>
</comment>
<dbReference type="Pfam" id="PF01381">
    <property type="entry name" value="HTH_3"/>
    <property type="match status" value="1"/>
</dbReference>
<dbReference type="PROSITE" id="PS50943">
    <property type="entry name" value="HTH_CROC1"/>
    <property type="match status" value="1"/>
</dbReference>
<dbReference type="EMBL" id="WOTB01000020">
    <property type="protein sequence ID" value="NHN85777.1"/>
    <property type="molecule type" value="Genomic_DNA"/>
</dbReference>
<dbReference type="SUPFAM" id="SSF47413">
    <property type="entry name" value="lambda repressor-like DNA-binding domains"/>
    <property type="match status" value="1"/>
</dbReference>
<evidence type="ECO:0000313" key="4">
    <source>
        <dbReference type="Proteomes" id="UP000635278"/>
    </source>
</evidence>
<sequence>MESWPVRLKRLRTATRMSQAKVAQELGISAPSVAQWEIGRSKPSLDRLPVLADLYGVSLEEICGTDLGTPDAVMRVVIDDAERSPRPISSDFSGDGPYSESEVAIIELWRTLSPDMRDRLLSLIEAISRDAA</sequence>